<evidence type="ECO:0000313" key="1">
    <source>
        <dbReference type="EMBL" id="JAI00848.1"/>
    </source>
</evidence>
<accession>A0A0E9XDP1</accession>
<reference evidence="1" key="2">
    <citation type="journal article" date="2015" name="Fish Shellfish Immunol.">
        <title>Early steps in the European eel (Anguilla anguilla)-Vibrio vulnificus interaction in the gills: Role of the RtxA13 toxin.</title>
        <authorList>
            <person name="Callol A."/>
            <person name="Pajuelo D."/>
            <person name="Ebbesson L."/>
            <person name="Teles M."/>
            <person name="MacKenzie S."/>
            <person name="Amaro C."/>
        </authorList>
    </citation>
    <scope>NUCLEOTIDE SEQUENCE</scope>
</reference>
<dbReference type="AlphaFoldDB" id="A0A0E9XDP1"/>
<dbReference type="EMBL" id="GBXM01007730">
    <property type="protein sequence ID" value="JAI00848.1"/>
    <property type="molecule type" value="Transcribed_RNA"/>
</dbReference>
<organism evidence="1">
    <name type="scientific">Anguilla anguilla</name>
    <name type="common">European freshwater eel</name>
    <name type="synonym">Muraena anguilla</name>
    <dbReference type="NCBI Taxonomy" id="7936"/>
    <lineage>
        <taxon>Eukaryota</taxon>
        <taxon>Metazoa</taxon>
        <taxon>Chordata</taxon>
        <taxon>Craniata</taxon>
        <taxon>Vertebrata</taxon>
        <taxon>Euteleostomi</taxon>
        <taxon>Actinopterygii</taxon>
        <taxon>Neopterygii</taxon>
        <taxon>Teleostei</taxon>
        <taxon>Anguilliformes</taxon>
        <taxon>Anguillidae</taxon>
        <taxon>Anguilla</taxon>
    </lineage>
</organism>
<name>A0A0E9XDP1_ANGAN</name>
<reference evidence="1" key="1">
    <citation type="submission" date="2014-11" db="EMBL/GenBank/DDBJ databases">
        <authorList>
            <person name="Amaro Gonzalez C."/>
        </authorList>
    </citation>
    <scope>NUCLEOTIDE SEQUENCE</scope>
</reference>
<proteinExistence type="predicted"/>
<sequence>MHKYILKTTFGCKKLTCCIELPLKVLSRCKFAKSE</sequence>
<protein>
    <submittedName>
        <fullName evidence="1">Uncharacterized protein</fullName>
    </submittedName>
</protein>